<dbReference type="AlphaFoldDB" id="A0A1W0CCW7"/>
<sequence length="679" mass="75113">MPDKTPDGAAPPELVIRNGLPLVSVRAQVGKIDEEARTVELVWSTGAVVRRFDWNRWRPFDEELSMEPTAVRMDRLNNGAPLLDTHFQLSLAGQIGVVEWATLEKGEGRALVRFSRREEVEKIWRDVVERIIRNVSIGYIVHAYQITEEPEGGIARYLAIDWEPYEISLVPVPADADAGIRGAKPESAPLYPVRYIEATPAAAVVEPQQQTRNLKEGNAMPQNNEPQNMPPTQPDATEIRALAIKAENDRQGQLRKLESAYSFLGADFFRSMYNDPKCDINKARALVLEKMAEDSERNTTRSHANVQTLRDETETRRRAMAEAIHMRAFPNVERSDEARDMARQFRGMNLSDMARECVEQAGGNVRGLSRPELVDLALNNNRSGGMQTTSDFPVILANVANRSMMQGYALAGQTFWPLVRRNTAPDFKEMARLQVGHAVALREVNEAGEFEIGQLNDALAERYKLRTFGRIINISRHVIVNDDLGVFNDLSAGFGRSAANLESNMVWSLILSGTAKLSDGKPLFDDAHGNQGAAAELSIDAIDELDQLIGQQTAPGSGEDLSLSGKYLLVPRTLKLKAQRAIGFVSATKVDDLNPIAGEYQIITDPRIARVSKTAWYLAADPSSAPTIEVAYLEGQEGIYTTSQEGFEVDGVQVKARLDFGAGLMDSRWIARNAGKAAK</sequence>
<proteinExistence type="predicted"/>
<dbReference type="NCBIfam" id="NF045541">
    <property type="entry name" value="scaf_prot_MCP2"/>
    <property type="match status" value="1"/>
</dbReference>
<comment type="caution">
    <text evidence="1">The sequence shown here is derived from an EMBL/GenBank/DDBJ whole genome shotgun (WGS) entry which is preliminary data.</text>
</comment>
<dbReference type="EMBL" id="MUKV01000045">
    <property type="protein sequence ID" value="OQS32587.1"/>
    <property type="molecule type" value="Genomic_DNA"/>
</dbReference>
<name>A0A1W0CCW7_9NEIS</name>
<organism evidence="1 2">
    <name type="scientific">Chromobacterium haemolyticum</name>
    <dbReference type="NCBI Taxonomy" id="394935"/>
    <lineage>
        <taxon>Bacteria</taxon>
        <taxon>Pseudomonadati</taxon>
        <taxon>Pseudomonadota</taxon>
        <taxon>Betaproteobacteria</taxon>
        <taxon>Neisseriales</taxon>
        <taxon>Chromobacteriaceae</taxon>
        <taxon>Chromobacterium</taxon>
    </lineage>
</organism>
<evidence type="ECO:0000313" key="2">
    <source>
        <dbReference type="Proteomes" id="UP000192721"/>
    </source>
</evidence>
<dbReference type="Proteomes" id="UP000192721">
    <property type="component" value="Unassembled WGS sequence"/>
</dbReference>
<dbReference type="Pfam" id="PF25209">
    <property type="entry name" value="Phage_capsid_4"/>
    <property type="match status" value="1"/>
</dbReference>
<accession>A0A1W0CCW7</accession>
<reference evidence="1 2" key="1">
    <citation type="submission" date="2017-02" db="EMBL/GenBank/DDBJ databases">
        <title>Chromobacterium haemolyticum H5244.</title>
        <authorList>
            <person name="Gulvik C.A."/>
        </authorList>
    </citation>
    <scope>NUCLEOTIDE SEQUENCE [LARGE SCALE GENOMIC DNA]</scope>
    <source>
        <strain evidence="1 2">H5244</strain>
    </source>
</reference>
<protein>
    <submittedName>
        <fullName evidence="1">Uncharacterized protein</fullName>
    </submittedName>
</protein>
<evidence type="ECO:0000313" key="1">
    <source>
        <dbReference type="EMBL" id="OQS32587.1"/>
    </source>
</evidence>
<dbReference type="RefSeq" id="WP_081556907.1">
    <property type="nucleotide sequence ID" value="NZ_MUKV01000045.1"/>
</dbReference>
<gene>
    <name evidence="1" type="ORF">B0T45_21535</name>
</gene>